<dbReference type="EMBL" id="GBXM01104788">
    <property type="protein sequence ID" value="JAH03789.1"/>
    <property type="molecule type" value="Transcribed_RNA"/>
</dbReference>
<name>A0A0E9PGZ2_ANGAN</name>
<reference evidence="1" key="1">
    <citation type="submission" date="2014-11" db="EMBL/GenBank/DDBJ databases">
        <authorList>
            <person name="Amaro Gonzalez C."/>
        </authorList>
    </citation>
    <scope>NUCLEOTIDE SEQUENCE</scope>
</reference>
<evidence type="ECO:0000313" key="1">
    <source>
        <dbReference type="EMBL" id="JAH03789.1"/>
    </source>
</evidence>
<sequence>MGTLQSGA</sequence>
<protein>
    <submittedName>
        <fullName evidence="1">Uncharacterized protein</fullName>
    </submittedName>
</protein>
<accession>A0A0E9PGZ2</accession>
<proteinExistence type="predicted"/>
<organism evidence="1">
    <name type="scientific">Anguilla anguilla</name>
    <name type="common">European freshwater eel</name>
    <name type="synonym">Muraena anguilla</name>
    <dbReference type="NCBI Taxonomy" id="7936"/>
    <lineage>
        <taxon>Eukaryota</taxon>
        <taxon>Metazoa</taxon>
        <taxon>Chordata</taxon>
        <taxon>Craniata</taxon>
        <taxon>Vertebrata</taxon>
        <taxon>Euteleostomi</taxon>
        <taxon>Actinopterygii</taxon>
        <taxon>Neopterygii</taxon>
        <taxon>Teleostei</taxon>
        <taxon>Anguilliformes</taxon>
        <taxon>Anguillidae</taxon>
        <taxon>Anguilla</taxon>
    </lineage>
</organism>
<reference evidence="1" key="2">
    <citation type="journal article" date="2015" name="Fish Shellfish Immunol.">
        <title>Early steps in the European eel (Anguilla anguilla)-Vibrio vulnificus interaction in the gills: Role of the RtxA13 toxin.</title>
        <authorList>
            <person name="Callol A."/>
            <person name="Pajuelo D."/>
            <person name="Ebbesson L."/>
            <person name="Teles M."/>
            <person name="MacKenzie S."/>
            <person name="Amaro C."/>
        </authorList>
    </citation>
    <scope>NUCLEOTIDE SEQUENCE</scope>
</reference>